<feature type="compositionally biased region" description="Low complexity" evidence="1">
    <location>
        <begin position="44"/>
        <end position="64"/>
    </location>
</feature>
<evidence type="ECO:0000256" key="2">
    <source>
        <dbReference type="SAM" id="Phobius"/>
    </source>
</evidence>
<protein>
    <submittedName>
        <fullName evidence="3">Uncharacterized protein</fullName>
    </submittedName>
</protein>
<feature type="transmembrane region" description="Helical" evidence="2">
    <location>
        <begin position="214"/>
        <end position="239"/>
    </location>
</feature>
<keyword evidence="4" id="KW-1185">Reference proteome</keyword>
<dbReference type="STRING" id="123320.SAMN06309945_0649"/>
<keyword evidence="2" id="KW-0472">Membrane</keyword>
<proteinExistence type="predicted"/>
<dbReference type="OrthoDB" id="5122873at2"/>
<keyword evidence="2" id="KW-0812">Transmembrane</keyword>
<sequence length="297" mass="30510">MSDDASFDPRFAPEFQRGFPHTDGAQDASRTLPSAPGRSGGSSGSPSHPSTSLPSSTPATTPGLGERRRARGGAAARDLPGQRTEARSLIGLPPEEAERLSPYAAADSAPSHPAPAPSPIASAGSGASASHTPPPTAASATRPGSPRDDASAPTSSRRRVSPWRNPWLYVLFAAGLALTIAGVSLTRWSLFMMYSPLAGSQTSSDQPIDYTGVQVAWILGPTLVIVGGATLMGALFFVAASWLAARPLLADASDDAARDADLAADGDFDSEDDVWNGATATFVPFEPSGPSATSRGR</sequence>
<feature type="compositionally biased region" description="Low complexity" evidence="1">
    <location>
        <begin position="119"/>
        <end position="144"/>
    </location>
</feature>
<name>A0A1T5IN20_9MICO</name>
<feature type="transmembrane region" description="Helical" evidence="2">
    <location>
        <begin position="167"/>
        <end position="194"/>
    </location>
</feature>
<dbReference type="EMBL" id="FUZP01000001">
    <property type="protein sequence ID" value="SKC40604.1"/>
    <property type="molecule type" value="Genomic_DNA"/>
</dbReference>
<evidence type="ECO:0000313" key="3">
    <source>
        <dbReference type="EMBL" id="SKC40604.1"/>
    </source>
</evidence>
<evidence type="ECO:0000256" key="1">
    <source>
        <dbReference type="SAM" id="MobiDB-lite"/>
    </source>
</evidence>
<reference evidence="3 4" key="1">
    <citation type="submission" date="2017-02" db="EMBL/GenBank/DDBJ databases">
        <authorList>
            <person name="Peterson S.W."/>
        </authorList>
    </citation>
    <scope>NUCLEOTIDE SEQUENCE [LARGE SCALE GENOMIC DNA]</scope>
    <source>
        <strain evidence="3 4">VKM Ac-2059</strain>
    </source>
</reference>
<feature type="compositionally biased region" description="Low complexity" evidence="1">
    <location>
        <begin position="101"/>
        <end position="111"/>
    </location>
</feature>
<dbReference type="AlphaFoldDB" id="A0A1T5IN20"/>
<keyword evidence="2" id="KW-1133">Transmembrane helix</keyword>
<gene>
    <name evidence="3" type="ORF">SAMN06309945_0649</name>
</gene>
<dbReference type="RefSeq" id="WP_079726847.1">
    <property type="nucleotide sequence ID" value="NZ_FUZP01000001.1"/>
</dbReference>
<evidence type="ECO:0000313" key="4">
    <source>
        <dbReference type="Proteomes" id="UP000190857"/>
    </source>
</evidence>
<accession>A0A1T5IN20</accession>
<dbReference type="Proteomes" id="UP000190857">
    <property type="component" value="Unassembled WGS sequence"/>
</dbReference>
<feature type="region of interest" description="Disordered" evidence="1">
    <location>
        <begin position="1"/>
        <end position="159"/>
    </location>
</feature>
<organism evidence="3 4">
    <name type="scientific">Okibacterium fritillariae</name>
    <dbReference type="NCBI Taxonomy" id="123320"/>
    <lineage>
        <taxon>Bacteria</taxon>
        <taxon>Bacillati</taxon>
        <taxon>Actinomycetota</taxon>
        <taxon>Actinomycetes</taxon>
        <taxon>Micrococcales</taxon>
        <taxon>Microbacteriaceae</taxon>
        <taxon>Okibacterium</taxon>
    </lineage>
</organism>